<gene>
    <name evidence="8" type="ORF">ONB1V03_LOCUS17966</name>
</gene>
<accession>A0A7R9MJI4</accession>
<dbReference type="GO" id="GO:0005789">
    <property type="term" value="C:endoplasmic reticulum membrane"/>
    <property type="evidence" value="ECO:0007669"/>
    <property type="project" value="TreeGrafter"/>
</dbReference>
<feature type="transmembrane region" description="Helical" evidence="6">
    <location>
        <begin position="295"/>
        <end position="315"/>
    </location>
</feature>
<protein>
    <recommendedName>
        <fullName evidence="7">Major facilitator superfamily (MFS) profile domain-containing protein</fullName>
    </recommendedName>
</protein>
<dbReference type="Pfam" id="PF07690">
    <property type="entry name" value="MFS_1"/>
    <property type="match status" value="1"/>
</dbReference>
<dbReference type="EMBL" id="OC938389">
    <property type="protein sequence ID" value="CAD7661405.1"/>
    <property type="molecule type" value="Genomic_DNA"/>
</dbReference>
<dbReference type="SUPFAM" id="SSF103473">
    <property type="entry name" value="MFS general substrate transporter"/>
    <property type="match status" value="1"/>
</dbReference>
<reference evidence="8" key="1">
    <citation type="submission" date="2020-11" db="EMBL/GenBank/DDBJ databases">
        <authorList>
            <person name="Tran Van P."/>
        </authorList>
    </citation>
    <scope>NUCLEOTIDE SEQUENCE</scope>
</reference>
<evidence type="ECO:0000313" key="8">
    <source>
        <dbReference type="EMBL" id="CAD7661405.1"/>
    </source>
</evidence>
<evidence type="ECO:0000256" key="1">
    <source>
        <dbReference type="ARBA" id="ARBA00004127"/>
    </source>
</evidence>
<keyword evidence="5 6" id="KW-0472">Membrane</keyword>
<dbReference type="GO" id="GO:0035435">
    <property type="term" value="P:phosphate ion transmembrane transport"/>
    <property type="evidence" value="ECO:0007669"/>
    <property type="project" value="TreeGrafter"/>
</dbReference>
<dbReference type="Gene3D" id="1.20.1250.20">
    <property type="entry name" value="MFS general substrate transporter like domains"/>
    <property type="match status" value="2"/>
</dbReference>
<dbReference type="EMBL" id="CAJPVJ010023564">
    <property type="protein sequence ID" value="CAG2178541.1"/>
    <property type="molecule type" value="Genomic_DNA"/>
</dbReference>
<dbReference type="InterPro" id="IPR036259">
    <property type="entry name" value="MFS_trans_sf"/>
</dbReference>
<dbReference type="Proteomes" id="UP000728032">
    <property type="component" value="Unassembled WGS sequence"/>
</dbReference>
<dbReference type="PANTHER" id="PTHR43826">
    <property type="entry name" value="GLUCOSE-6-PHOSPHATE EXCHANGER SLC37A4"/>
    <property type="match status" value="1"/>
</dbReference>
<feature type="transmembrane region" description="Helical" evidence="6">
    <location>
        <begin position="262"/>
        <end position="283"/>
    </location>
</feature>
<dbReference type="InterPro" id="IPR020846">
    <property type="entry name" value="MFS_dom"/>
</dbReference>
<feature type="domain" description="Major facilitator superfamily (MFS) profile" evidence="7">
    <location>
        <begin position="1"/>
        <end position="380"/>
    </location>
</feature>
<organism evidence="8">
    <name type="scientific">Oppiella nova</name>
    <dbReference type="NCBI Taxonomy" id="334625"/>
    <lineage>
        <taxon>Eukaryota</taxon>
        <taxon>Metazoa</taxon>
        <taxon>Ecdysozoa</taxon>
        <taxon>Arthropoda</taxon>
        <taxon>Chelicerata</taxon>
        <taxon>Arachnida</taxon>
        <taxon>Acari</taxon>
        <taxon>Acariformes</taxon>
        <taxon>Sarcoptiformes</taxon>
        <taxon>Oribatida</taxon>
        <taxon>Brachypylina</taxon>
        <taxon>Oppioidea</taxon>
        <taxon>Oppiidae</taxon>
        <taxon>Oppiella</taxon>
    </lineage>
</organism>
<dbReference type="InterPro" id="IPR000849">
    <property type="entry name" value="Sugar_P_transporter"/>
</dbReference>
<feature type="transmembrane region" description="Helical" evidence="6">
    <location>
        <begin position="29"/>
        <end position="46"/>
    </location>
</feature>
<dbReference type="AlphaFoldDB" id="A0A7R9MJI4"/>
<evidence type="ECO:0000256" key="4">
    <source>
        <dbReference type="ARBA" id="ARBA00022989"/>
    </source>
</evidence>
<dbReference type="PROSITE" id="PS50850">
    <property type="entry name" value="MFS"/>
    <property type="match status" value="1"/>
</dbReference>
<comment type="similarity">
    <text evidence="2">Belongs to the major facilitator superfamily. Organophosphate:Pi antiporter (OPA) (TC 2.A.1.4) family.</text>
</comment>
<sequence length="389" mass="41559">GLIISSQNIAYAISKFIGGVLSDRLSSRLLFTTGLLLSGLATILFANSDSIVVFTALWFVNGLAQGFGWPACAKVLRQWFAPSQFGTFWSLLSASSNISGGLSPFIAAFIIINYGWRTSLVIAGTVSIAMAGVAIITLVNCPQDVNLSPVVSQTDNKKDNKNKSKSESSWTDLLRSPFLWLVSISYMSVFASKTSAVDWGQMYLIEDRHHSQLIGSSFTSSVESGGFFGSSLAGYLTDLVLRRQLGTSGAKKSPLTPSNARMPVAIAMMTVVGLCLHCFHFHITESSSQLMITTLGFILGACLYGPIAIFGVVATESAPAHLSGTSHAIVALAANFGAIISGLPFSLLAKHYNWSAIFLLLEIVTFLTVVIMILGRNIPARIGKAVKQS</sequence>
<evidence type="ECO:0000256" key="6">
    <source>
        <dbReference type="SAM" id="Phobius"/>
    </source>
</evidence>
<keyword evidence="9" id="KW-1185">Reference proteome</keyword>
<evidence type="ECO:0000259" key="7">
    <source>
        <dbReference type="PROSITE" id="PS50850"/>
    </source>
</evidence>
<feature type="transmembrane region" description="Helical" evidence="6">
    <location>
        <begin position="354"/>
        <end position="374"/>
    </location>
</feature>
<dbReference type="PIRSF" id="PIRSF002808">
    <property type="entry name" value="Hexose_phosphate_transp"/>
    <property type="match status" value="1"/>
</dbReference>
<feature type="transmembrane region" description="Helical" evidence="6">
    <location>
        <begin position="327"/>
        <end position="348"/>
    </location>
</feature>
<evidence type="ECO:0000256" key="2">
    <source>
        <dbReference type="ARBA" id="ARBA00009598"/>
    </source>
</evidence>
<comment type="subcellular location">
    <subcellularLocation>
        <location evidence="1">Endomembrane system</location>
        <topology evidence="1">Multi-pass membrane protein</topology>
    </subcellularLocation>
</comment>
<feature type="transmembrane region" description="Helical" evidence="6">
    <location>
        <begin position="88"/>
        <end position="112"/>
    </location>
</feature>
<feature type="transmembrane region" description="Helical" evidence="6">
    <location>
        <begin position="52"/>
        <end position="76"/>
    </location>
</feature>
<keyword evidence="4 6" id="KW-1133">Transmembrane helix</keyword>
<evidence type="ECO:0000313" key="9">
    <source>
        <dbReference type="Proteomes" id="UP000728032"/>
    </source>
</evidence>
<dbReference type="GO" id="GO:0061513">
    <property type="term" value="F:glucose 6-phosphate:phosphate antiporter activity"/>
    <property type="evidence" value="ECO:0007669"/>
    <property type="project" value="TreeGrafter"/>
</dbReference>
<dbReference type="InterPro" id="IPR011701">
    <property type="entry name" value="MFS"/>
</dbReference>
<feature type="transmembrane region" description="Helical" evidence="6">
    <location>
        <begin position="118"/>
        <end position="139"/>
    </location>
</feature>
<feature type="non-terminal residue" evidence="8">
    <location>
        <position position="1"/>
    </location>
</feature>
<keyword evidence="3 6" id="KW-0812">Transmembrane</keyword>
<dbReference type="OrthoDB" id="3639251at2759"/>
<proteinExistence type="inferred from homology"/>
<evidence type="ECO:0000256" key="3">
    <source>
        <dbReference type="ARBA" id="ARBA00022692"/>
    </source>
</evidence>
<dbReference type="InterPro" id="IPR051337">
    <property type="entry name" value="OPA_Antiporter"/>
</dbReference>
<evidence type="ECO:0000256" key="5">
    <source>
        <dbReference type="ARBA" id="ARBA00023136"/>
    </source>
</evidence>
<dbReference type="PANTHER" id="PTHR43826:SF3">
    <property type="entry name" value="GLUCOSE-6-PHOSPHATE EXCHANGER SLC37A4"/>
    <property type="match status" value="1"/>
</dbReference>
<name>A0A7R9MJI4_9ACAR</name>